<proteinExistence type="predicted"/>
<gene>
    <name evidence="2" type="ORF">AX018_102631</name>
</gene>
<reference evidence="2 3" key="1">
    <citation type="submission" date="2018-06" db="EMBL/GenBank/DDBJ databases">
        <title>Genomic Encyclopedia of Archaeal and Bacterial Type Strains, Phase II (KMG-II): from individual species to whole genera.</title>
        <authorList>
            <person name="Goeker M."/>
        </authorList>
    </citation>
    <scope>NUCLEOTIDE SEQUENCE [LARGE SCALE GENOMIC DNA]</scope>
    <source>
        <strain evidence="2 3">CFPB 3232</strain>
    </source>
</reference>
<name>A0A328Z4E6_9BURK</name>
<feature type="compositionally biased region" description="Acidic residues" evidence="1">
    <location>
        <begin position="567"/>
        <end position="577"/>
    </location>
</feature>
<evidence type="ECO:0000313" key="3">
    <source>
        <dbReference type="Proteomes" id="UP000248856"/>
    </source>
</evidence>
<dbReference type="AlphaFoldDB" id="A0A328Z4E6"/>
<accession>A0A328Z4E6</accession>
<comment type="caution">
    <text evidence="2">The sequence shown here is derived from an EMBL/GenBank/DDBJ whole genome shotgun (WGS) entry which is preliminary data.</text>
</comment>
<evidence type="ECO:0000256" key="1">
    <source>
        <dbReference type="SAM" id="MobiDB-lite"/>
    </source>
</evidence>
<dbReference type="RefSeq" id="WP_111877962.1">
    <property type="nucleotide sequence ID" value="NZ_CBCSGC010000006.1"/>
</dbReference>
<dbReference type="EMBL" id="QLTA01000026">
    <property type="protein sequence ID" value="RAR79422.1"/>
    <property type="molecule type" value="Genomic_DNA"/>
</dbReference>
<evidence type="ECO:0000313" key="2">
    <source>
        <dbReference type="EMBL" id="RAR79422.1"/>
    </source>
</evidence>
<organism evidence="2 3">
    <name type="scientific">Paracidovorax anthurii</name>
    <dbReference type="NCBI Taxonomy" id="78229"/>
    <lineage>
        <taxon>Bacteria</taxon>
        <taxon>Pseudomonadati</taxon>
        <taxon>Pseudomonadota</taxon>
        <taxon>Betaproteobacteria</taxon>
        <taxon>Burkholderiales</taxon>
        <taxon>Comamonadaceae</taxon>
        <taxon>Paracidovorax</taxon>
    </lineage>
</organism>
<dbReference type="Gene3D" id="3.30.870.10">
    <property type="entry name" value="Endonuclease Chain A"/>
    <property type="match status" value="1"/>
</dbReference>
<keyword evidence="3" id="KW-1185">Reference proteome</keyword>
<feature type="region of interest" description="Disordered" evidence="1">
    <location>
        <begin position="554"/>
        <end position="589"/>
    </location>
</feature>
<dbReference type="Proteomes" id="UP000248856">
    <property type="component" value="Unassembled WGS sequence"/>
</dbReference>
<dbReference type="CDD" id="cd00138">
    <property type="entry name" value="PLDc_SF"/>
    <property type="match status" value="1"/>
</dbReference>
<protein>
    <submittedName>
        <fullName evidence="2">Uncharacterized protein</fullName>
    </submittedName>
</protein>
<sequence length="837" mass="91144">MGEPISLVDVVKRGGYEASLITTFNATLPFYEEFVLRRLMAAGSRYNVVMMDAAQCAQAWSSEAARPRLAGHAYALLPMKVPGAFHPKVCLLAGPRKASLLIGSHNLTLSGFGYNREVTNWIDVAGTKDADGVAALADTWALLETWINQQAPYLPDSLLESARALAKFVAPLTQRISAAGRSDVLGQSLSGQSLFEQLKPRVPERVERILMMGAFFDAEFGLLRSLSVQWPMAELVALIDPDSVHLGKGLNNVSCRFVDARSLWPDQAPRYLHAKAIYFESAQGDLFVSGSANPSRPAWLGTATNGNVEAVVARAGSAAREIAGAMGLAKAFGLPPLNQAELESVAERGHNEMVHLADEFESVRVAIADADAESIAFDYPNPERLTLMHTEGASADERWDGSLEIAGPSRVAIRTEGALGRIRSVVFRVGDERMLRAIVHHPASLSGLAHTKRQAILREALGTLGSGEGDVARLIASVEKVIFSDDIHADLTTLSRTGRNLTDDATTLARPASLGVHVADMPKQRKKLRLLKSGDLAYLLDVLIRRLGIDLESQPGTTDSRGRTEEESVNQDDDDLPEAPAQDPSGPSDAEIAEIVRRKARTLVRRMTKQLIAACQDQRKAQSAIVQLVAVLGLIRELRRLRLHPRWRITPSLVDETDRRDLLDGAMSALFGPESRLLQVVSDQADEPIEEVGFLRTLLLWLAWDLGEELTERIGPLVEEEDAIRAVRANAVLYELLPAAASDPDEAAELERSVRMTLVPTGTEGARATNWMRRHLAVGLTVRGMSPETLRIKPGLARGMLAMVPKSAPARLRVVSAVAGPEVTLWDFDGTRTFLAQ</sequence>